<feature type="compositionally biased region" description="Low complexity" evidence="1">
    <location>
        <begin position="1"/>
        <end position="11"/>
    </location>
</feature>
<accession>A0A9K3LDI1</accession>
<feature type="region of interest" description="Disordered" evidence="1">
    <location>
        <begin position="1"/>
        <end position="31"/>
    </location>
</feature>
<gene>
    <name evidence="2" type="ORF">IV203_035166</name>
</gene>
<sequence>MSSSSASSRGSTPPPHNLLPAPTIDDGSGPVSAERFLAIHSNKLFLQINKEEERYQPSLEILREEVKRRSESNKQDGNKPKPNGWSAKKCTDWLKANPITGEADVAFLFKRAKEIKKVVANATQKKSSSDAAEQGNKWYGYLPYLRLIHCLREDDIKEKWIHRNDPKSIQEIDARRSDVRGENDDMTSFMQSFKDIIAETSKDATLAADRRHAEDKETPKSGCHLRHQYNNQTQLWIDLKIPLRVAVDHHDYPGRQDSDLPQTGLQKAHRCSTRNNHEIGIHLANY</sequence>
<name>A0A9K3LDI1_9STRA</name>
<dbReference type="Proteomes" id="UP000693970">
    <property type="component" value="Unassembled WGS sequence"/>
</dbReference>
<feature type="region of interest" description="Disordered" evidence="1">
    <location>
        <begin position="66"/>
        <end position="87"/>
    </location>
</feature>
<feature type="compositionally biased region" description="Basic and acidic residues" evidence="1">
    <location>
        <begin position="66"/>
        <end position="79"/>
    </location>
</feature>
<proteinExistence type="predicted"/>
<evidence type="ECO:0000256" key="1">
    <source>
        <dbReference type="SAM" id="MobiDB-lite"/>
    </source>
</evidence>
<reference evidence="2" key="2">
    <citation type="submission" date="2021-04" db="EMBL/GenBank/DDBJ databases">
        <authorList>
            <person name="Podell S."/>
        </authorList>
    </citation>
    <scope>NUCLEOTIDE SEQUENCE</scope>
    <source>
        <strain evidence="2">Hildebrandi</strain>
    </source>
</reference>
<dbReference type="OrthoDB" id="54011at2759"/>
<dbReference type="EMBL" id="JAGRRH010000013">
    <property type="protein sequence ID" value="KAG7360067.1"/>
    <property type="molecule type" value="Genomic_DNA"/>
</dbReference>
<reference evidence="2" key="1">
    <citation type="journal article" date="2021" name="Sci. Rep.">
        <title>Diploid genomic architecture of Nitzschia inconspicua, an elite biomass production diatom.</title>
        <authorList>
            <person name="Oliver A."/>
            <person name="Podell S."/>
            <person name="Pinowska A."/>
            <person name="Traller J.C."/>
            <person name="Smith S.R."/>
            <person name="McClure R."/>
            <person name="Beliaev A."/>
            <person name="Bohutskyi P."/>
            <person name="Hill E.A."/>
            <person name="Rabines A."/>
            <person name="Zheng H."/>
            <person name="Allen L.Z."/>
            <person name="Kuo A."/>
            <person name="Grigoriev I.V."/>
            <person name="Allen A.E."/>
            <person name="Hazlebeck D."/>
            <person name="Allen E.E."/>
        </authorList>
    </citation>
    <scope>NUCLEOTIDE SEQUENCE</scope>
    <source>
        <strain evidence="2">Hildebrandi</strain>
    </source>
</reference>
<organism evidence="2 3">
    <name type="scientific">Nitzschia inconspicua</name>
    <dbReference type="NCBI Taxonomy" id="303405"/>
    <lineage>
        <taxon>Eukaryota</taxon>
        <taxon>Sar</taxon>
        <taxon>Stramenopiles</taxon>
        <taxon>Ochrophyta</taxon>
        <taxon>Bacillariophyta</taxon>
        <taxon>Bacillariophyceae</taxon>
        <taxon>Bacillariophycidae</taxon>
        <taxon>Bacillariales</taxon>
        <taxon>Bacillariaceae</taxon>
        <taxon>Nitzschia</taxon>
    </lineage>
</organism>
<evidence type="ECO:0000313" key="3">
    <source>
        <dbReference type="Proteomes" id="UP000693970"/>
    </source>
</evidence>
<protein>
    <submittedName>
        <fullName evidence="2">Uncharacterized protein</fullName>
    </submittedName>
</protein>
<dbReference type="AlphaFoldDB" id="A0A9K3LDI1"/>
<evidence type="ECO:0000313" key="2">
    <source>
        <dbReference type="EMBL" id="KAG7360067.1"/>
    </source>
</evidence>
<comment type="caution">
    <text evidence="2">The sequence shown here is derived from an EMBL/GenBank/DDBJ whole genome shotgun (WGS) entry which is preliminary data.</text>
</comment>
<keyword evidence="3" id="KW-1185">Reference proteome</keyword>
<feature type="region of interest" description="Disordered" evidence="1">
    <location>
        <begin position="252"/>
        <end position="271"/>
    </location>
</feature>